<comment type="similarity">
    <text evidence="1">Belongs to the CFAP97 family.</text>
</comment>
<dbReference type="RefSeq" id="XP_028147062.2">
    <property type="nucleotide sequence ID" value="XM_028291261.2"/>
</dbReference>
<evidence type="ECO:0000313" key="4">
    <source>
        <dbReference type="Proteomes" id="UP001652700"/>
    </source>
</evidence>
<keyword evidence="4" id="KW-1185">Reference proteome</keyword>
<dbReference type="PANTHER" id="PTHR33768">
    <property type="entry name" value="MIP11318P"/>
    <property type="match status" value="1"/>
</dbReference>
<reference evidence="3" key="1">
    <citation type="submission" date="2025-05" db="UniProtKB">
        <authorList>
            <consortium name="EnsemblMetazoa"/>
        </authorList>
    </citation>
    <scope>IDENTIFICATION</scope>
</reference>
<feature type="region of interest" description="Disordered" evidence="2">
    <location>
        <begin position="143"/>
        <end position="219"/>
    </location>
</feature>
<proteinExistence type="inferred from homology"/>
<protein>
    <submittedName>
        <fullName evidence="3">Uncharacterized protein</fullName>
    </submittedName>
</protein>
<dbReference type="PANTHER" id="PTHR33768:SF3">
    <property type="entry name" value="MIP11318P"/>
    <property type="match status" value="1"/>
</dbReference>
<dbReference type="GeneID" id="114340512"/>
<dbReference type="InterPro" id="IPR029488">
    <property type="entry name" value="Hmw/CFAP97"/>
</dbReference>
<name>A0ABM5IXH1_DIAVI</name>
<dbReference type="Pfam" id="PF13879">
    <property type="entry name" value="Hmw_CFAP97"/>
    <property type="match status" value="1"/>
</dbReference>
<dbReference type="EnsemblMetazoa" id="XM_028291261.2">
    <property type="protein sequence ID" value="XP_028147062.2"/>
    <property type="gene ID" value="LOC114340512"/>
</dbReference>
<evidence type="ECO:0000313" key="3">
    <source>
        <dbReference type="EnsemblMetazoa" id="XP_028147062.2"/>
    </source>
</evidence>
<evidence type="ECO:0000256" key="1">
    <source>
        <dbReference type="ARBA" id="ARBA00008315"/>
    </source>
</evidence>
<organism evidence="3 4">
    <name type="scientific">Diabrotica virgifera virgifera</name>
    <name type="common">western corn rootworm</name>
    <dbReference type="NCBI Taxonomy" id="50390"/>
    <lineage>
        <taxon>Eukaryota</taxon>
        <taxon>Metazoa</taxon>
        <taxon>Ecdysozoa</taxon>
        <taxon>Arthropoda</taxon>
        <taxon>Hexapoda</taxon>
        <taxon>Insecta</taxon>
        <taxon>Pterygota</taxon>
        <taxon>Neoptera</taxon>
        <taxon>Endopterygota</taxon>
        <taxon>Coleoptera</taxon>
        <taxon>Polyphaga</taxon>
        <taxon>Cucujiformia</taxon>
        <taxon>Chrysomeloidea</taxon>
        <taxon>Chrysomelidae</taxon>
        <taxon>Galerucinae</taxon>
        <taxon>Diabroticina</taxon>
        <taxon>Diabroticites</taxon>
        <taxon>Diabrotica</taxon>
    </lineage>
</organism>
<feature type="compositionally biased region" description="Basic and acidic residues" evidence="2">
    <location>
        <begin position="143"/>
        <end position="157"/>
    </location>
</feature>
<dbReference type="Proteomes" id="UP001652700">
    <property type="component" value="Unplaced"/>
</dbReference>
<evidence type="ECO:0000256" key="2">
    <source>
        <dbReference type="SAM" id="MobiDB-lite"/>
    </source>
</evidence>
<feature type="compositionally biased region" description="Low complexity" evidence="2">
    <location>
        <begin position="186"/>
        <end position="195"/>
    </location>
</feature>
<dbReference type="InterPro" id="IPR038792">
    <property type="entry name" value="CFAP97D1/2"/>
</dbReference>
<accession>A0ABM5IXH1</accession>
<sequence>MISKKDNLLIRPWQQKKFAYHRHKVQSALPAVDTGPPPFREHVCVKLKKQQKEKERCRRIEQDNYFLMQRLNYVMRTSRVDNMWKTPQPNFLNRVAIYDNIVPEIEDLIALDFVVDDDDEDCHLGTRKSKCYACAPEKNKIEGPKIPEDRVPWEHNKKPSQKNRSKSVPVRKPEPMLPSIPEKQLSSSKPSSSKSTTRIHKVSSSPKKSKNTRDRKFSAKEPHSIIFNRGCLKLSVNFPSDTTVKFQEGNIEKFLIRSVCYCKNSPLAQVC</sequence>